<reference evidence="9" key="1">
    <citation type="submission" date="2025-08" db="UniProtKB">
        <authorList>
            <consortium name="Ensembl"/>
        </authorList>
    </citation>
    <scope>IDENTIFICATION</scope>
</reference>
<accession>A0A8C6SWT8</accession>
<evidence type="ECO:0000313" key="10">
    <source>
        <dbReference type="Proteomes" id="UP000694523"/>
    </source>
</evidence>
<dbReference type="Pfam" id="PF25683">
    <property type="entry name" value="URGCP_GTPase"/>
    <property type="match status" value="1"/>
</dbReference>
<reference evidence="9" key="2">
    <citation type="submission" date="2025-09" db="UniProtKB">
        <authorList>
            <consortium name="Ensembl"/>
        </authorList>
    </citation>
    <scope>IDENTIFICATION</scope>
</reference>
<evidence type="ECO:0000256" key="2">
    <source>
        <dbReference type="ARBA" id="ARBA00004496"/>
    </source>
</evidence>
<evidence type="ECO:0000256" key="5">
    <source>
        <dbReference type="ARBA" id="ARBA00022741"/>
    </source>
</evidence>
<dbReference type="PANTHER" id="PTHR22796">
    <property type="entry name" value="URG4-RELATED"/>
    <property type="match status" value="1"/>
</dbReference>
<dbReference type="Gene3D" id="3.40.50.300">
    <property type="entry name" value="P-loop containing nucleotide triphosphate hydrolases"/>
    <property type="match status" value="1"/>
</dbReference>
<feature type="domain" description="VLIG-type G" evidence="8">
    <location>
        <begin position="604"/>
        <end position="845"/>
    </location>
</feature>
<evidence type="ECO:0000256" key="7">
    <source>
        <dbReference type="ARBA" id="ARBA00023242"/>
    </source>
</evidence>
<keyword evidence="4" id="KW-0963">Cytoplasm</keyword>
<dbReference type="Pfam" id="PF25496">
    <property type="entry name" value="URGCP"/>
    <property type="match status" value="1"/>
</dbReference>
<evidence type="ECO:0000256" key="6">
    <source>
        <dbReference type="ARBA" id="ARBA00023134"/>
    </source>
</evidence>
<dbReference type="Proteomes" id="UP000694523">
    <property type="component" value="Unplaced"/>
</dbReference>
<dbReference type="GO" id="GO:0005634">
    <property type="term" value="C:nucleus"/>
    <property type="evidence" value="ECO:0007669"/>
    <property type="project" value="UniProtKB-SubCell"/>
</dbReference>
<dbReference type="GO" id="GO:0005525">
    <property type="term" value="F:GTP binding"/>
    <property type="evidence" value="ECO:0007669"/>
    <property type="project" value="UniProtKB-KW"/>
</dbReference>
<dbReference type="PROSITE" id="PS51717">
    <property type="entry name" value="G_VLIG"/>
    <property type="match status" value="1"/>
</dbReference>
<protein>
    <recommendedName>
        <fullName evidence="8">VLIG-type G domain-containing protein</fullName>
    </recommendedName>
</protein>
<keyword evidence="6" id="KW-0342">GTP-binding</keyword>
<keyword evidence="10" id="KW-1185">Reference proteome</keyword>
<proteinExistence type="inferred from homology"/>
<dbReference type="InterPro" id="IPR057365">
    <property type="entry name" value="URGCP"/>
</dbReference>
<comment type="subcellular location">
    <subcellularLocation>
        <location evidence="2">Cytoplasm</location>
    </subcellularLocation>
    <subcellularLocation>
        <location evidence="1">Nucleus</location>
    </subcellularLocation>
</comment>
<dbReference type="InterPro" id="IPR030383">
    <property type="entry name" value="G_VLIG_dom"/>
</dbReference>
<evidence type="ECO:0000256" key="3">
    <source>
        <dbReference type="ARBA" id="ARBA00006828"/>
    </source>
</evidence>
<dbReference type="Pfam" id="PF25974">
    <property type="entry name" value="URGCP_9th"/>
    <property type="match status" value="1"/>
</dbReference>
<organism evidence="9 10">
    <name type="scientific">Neogobius melanostomus</name>
    <name type="common">round goby</name>
    <dbReference type="NCBI Taxonomy" id="47308"/>
    <lineage>
        <taxon>Eukaryota</taxon>
        <taxon>Metazoa</taxon>
        <taxon>Chordata</taxon>
        <taxon>Craniata</taxon>
        <taxon>Vertebrata</taxon>
        <taxon>Euteleostomi</taxon>
        <taxon>Actinopterygii</taxon>
        <taxon>Neopterygii</taxon>
        <taxon>Teleostei</taxon>
        <taxon>Neoteleostei</taxon>
        <taxon>Acanthomorphata</taxon>
        <taxon>Gobiaria</taxon>
        <taxon>Gobiiformes</taxon>
        <taxon>Gobioidei</taxon>
        <taxon>Gobiidae</taxon>
        <taxon>Benthophilinae</taxon>
        <taxon>Neogobiini</taxon>
        <taxon>Neogobius</taxon>
    </lineage>
</organism>
<dbReference type="PANTHER" id="PTHR22796:SF6">
    <property type="entry name" value="INTERFERON-INDUCED VERY LARGE GTPASE 1-RELATED"/>
    <property type="match status" value="1"/>
</dbReference>
<dbReference type="SUPFAM" id="SSF52540">
    <property type="entry name" value="P-loop containing nucleoside triphosphate hydrolases"/>
    <property type="match status" value="1"/>
</dbReference>
<comment type="similarity">
    <text evidence="3">Belongs to the TRAFAC class dynamin-like GTPase superfamily. Very large inducible GTPase (VLIG) family.</text>
</comment>
<keyword evidence="5" id="KW-0547">Nucleotide-binding</keyword>
<dbReference type="GO" id="GO:0005737">
    <property type="term" value="C:cytoplasm"/>
    <property type="evidence" value="ECO:0007669"/>
    <property type="project" value="UniProtKB-SubCell"/>
</dbReference>
<dbReference type="Ensembl" id="ENSNMLT00000013100.1">
    <property type="protein sequence ID" value="ENSNMLP00000011586.1"/>
    <property type="gene ID" value="ENSNMLG00000007928.1"/>
</dbReference>
<name>A0A8C6SWT8_9GOBI</name>
<evidence type="ECO:0000256" key="4">
    <source>
        <dbReference type="ARBA" id="ARBA00022490"/>
    </source>
</evidence>
<dbReference type="InterPro" id="IPR058641">
    <property type="entry name" value="GVIN1_dom"/>
</dbReference>
<evidence type="ECO:0000256" key="1">
    <source>
        <dbReference type="ARBA" id="ARBA00004123"/>
    </source>
</evidence>
<evidence type="ECO:0000313" key="9">
    <source>
        <dbReference type="Ensembl" id="ENSNMLP00000011586.1"/>
    </source>
</evidence>
<dbReference type="InterPro" id="IPR027417">
    <property type="entry name" value="P-loop_NTPase"/>
</dbReference>
<evidence type="ECO:0000259" key="8">
    <source>
        <dbReference type="PROSITE" id="PS51717"/>
    </source>
</evidence>
<sequence length="1567" mass="180747">MPSPNQKKKKKYDASLLRRLHLQDKYENKLTSAEFLQIKPTLKHEQGLSESDLCSVYLHKLLMLDYRARYIQAKQENTNVTTVCQYTDDLFATIENLSKVLKQTNIHPLDLQMAVFHCSDSFLKQKMVTKLSQCQYALPLLVPDPFTGDIECPLWTFRQINKTWKKTETKDNETVVTMKSMSICKAETLMVLCFRLGSLSGSKSQLINTLINDRHSTFFHRNSTGSSKNRLLLDGVAEIAWYCPSGKPTDSFTDCVAFCNLHGDGLTHHKQREILMDKASVNVVFVPTLDKKHESAPTIKDLIEFPKPLIALIESSGNSVIQLQHKTGKYIVGLNDRSLSDVSEELKSIIREIVSAPHDAFQLESMSDTGLRADEHDASCKKGFSSAETIMKIIKSVSVSEDKQDFLPCQSQLWHDWSRINKELYHLKGNVEEERSKKLNECKKLREDQCTAYCGELMMYFVEKLSPLDQTEREYFIKWTQILLDDHTMNRLSSILQNYNQKWSEVSEDHKETLKELVKLSQDLQSATCGLEHIFREMAQIYEAHKSLDKPPGQGPSDWSKYPELAAELMISGHPMELMDGDAGHVPLTWISGLIDQVIKKLGNKRVFVLSVLGIQSSGKSTMLNVMFGLQFAVSAGRCTRGAFMQLVKLSEEMKTGFQWDFILVVDTEGLRALELEGNKTIQHDNELATFVVGLGNMTLVNIFGENPSDMQDVLQIVVQAFMRMKKVRLSPSCVFVHQNVSDVSATEKNMNGKRKLLEKLDKMVQLAAKEEVCDAESFSDIIEFDVQKDVKYFAQLWEGSPPMAPPNPGYSECVQDLKSFILEKAKKSPGLTFSDFKTKLEDLWNALLNENFVFSFKNTLEIAVYRKLEVQYGNWTWALRSEMLKIEEKLYTRISNGELDHVNLSHLYGEVTKKYEETKLLMSEYFDSEEDKDMLIQWRAQHELKLNDFLDELVRGLPKKLNNVIEQKKASKEAEEKKTMFENNLLQKSKKLALKLRDNSRDDQELESHFNHVWESWVSDLTRGIKPADKINLEEDQIQAIHEHGFEIDSMINRKNSQQYKTIAECGDYTEYVAKKHYESHNIVIRTFVNAKERFLTGRLSHEHQEQIKNLITDVEKQASELIKQKPVVERGYSSSYLREMCSNVISSIAEFESQWKYLLLKEFKVDLILFVFYKTHSWILESHSQFLKNNDVRTYLERKKDEYYSVFRSFYKGSSSAVVLTEVICDKLKSSMTEAVCNQTAIDIAGDMKCNVPEFKENRLNLEKHVLKSLAEKRDFNRYIIYIRNPKTYTETFIREEVENLLHTEYKDKCNSVFKQKISNIQKQILHALHEASETTKENNGDINMWLQVFTGSIKGELTFGTIDPQNFTDVNDFDFLGEEIEKGLNSISVDLSNLSVDKFKNSRQRPDQILIDQLCDCCWETCPFCAAVCTNTIKDHKSAKDGGMDHSTPFHRSASVNGVHYRGTKQFSLPFCTTEVAGDRSFYPDSSNRTVPYKQYRTAGTRYETWSITPDLHQMSYWQWVVCTFQKEIEKHYNLKYEGEGKIPVDWRKVTEDQALKNLEKMYK</sequence>
<keyword evidence="7" id="KW-0539">Nucleus</keyword>